<evidence type="ECO:0000256" key="10">
    <source>
        <dbReference type="SAM" id="Phobius"/>
    </source>
</evidence>
<feature type="transmembrane region" description="Helical" evidence="10">
    <location>
        <begin position="66"/>
        <end position="87"/>
    </location>
</feature>
<dbReference type="PIRSF" id="PIRSF006603">
    <property type="entry name" value="DinF"/>
    <property type="match status" value="1"/>
</dbReference>
<dbReference type="InterPro" id="IPR045070">
    <property type="entry name" value="MATE_MepA-like"/>
</dbReference>
<dbReference type="RefSeq" id="WP_172173772.1">
    <property type="nucleotide sequence ID" value="NZ_CASGIA010000003.1"/>
</dbReference>
<keyword evidence="6 10" id="KW-0812">Transmembrane</keyword>
<evidence type="ECO:0000256" key="8">
    <source>
        <dbReference type="ARBA" id="ARBA00023136"/>
    </source>
</evidence>
<dbReference type="Proteomes" id="UP001193734">
    <property type="component" value="Unassembled WGS sequence"/>
</dbReference>
<dbReference type="InterPro" id="IPR002528">
    <property type="entry name" value="MATE_fam"/>
</dbReference>
<evidence type="ECO:0000256" key="3">
    <source>
        <dbReference type="ARBA" id="ARBA00022106"/>
    </source>
</evidence>
<accession>A0ABX2AQW2</accession>
<reference evidence="11 12" key="1">
    <citation type="submission" date="2020-05" db="EMBL/GenBank/DDBJ databases">
        <title>Distinct polysaccharide utilization as determinants for interspecies competition between intestinal Prevotella spp.</title>
        <authorList>
            <person name="Galvez E.J.C."/>
            <person name="Iljazovic A."/>
            <person name="Strowig T."/>
        </authorList>
    </citation>
    <scope>NUCLEOTIDE SEQUENCE [LARGE SCALE GENOMIC DNA]</scope>
    <source>
        <strain evidence="11 12">PROD</strain>
    </source>
</reference>
<dbReference type="PANTHER" id="PTHR43823:SF3">
    <property type="entry name" value="MULTIDRUG EXPORT PROTEIN MEPA"/>
    <property type="match status" value="1"/>
</dbReference>
<dbReference type="EMBL" id="JABKKE010000001">
    <property type="protein sequence ID" value="NPE12941.1"/>
    <property type="molecule type" value="Genomic_DNA"/>
</dbReference>
<keyword evidence="8 10" id="KW-0472">Membrane</keyword>
<comment type="similarity">
    <text evidence="2">Belongs to the multi antimicrobial extrusion (MATE) (TC 2.A.66.1) family. MepA subfamily.</text>
</comment>
<keyword evidence="4" id="KW-0813">Transport</keyword>
<evidence type="ECO:0000313" key="12">
    <source>
        <dbReference type="Proteomes" id="UP001193734"/>
    </source>
</evidence>
<dbReference type="Pfam" id="PF01554">
    <property type="entry name" value="MatE"/>
    <property type="match status" value="2"/>
</dbReference>
<evidence type="ECO:0000256" key="9">
    <source>
        <dbReference type="ARBA" id="ARBA00023251"/>
    </source>
</evidence>
<feature type="transmembrane region" description="Helical" evidence="10">
    <location>
        <begin position="172"/>
        <end position="193"/>
    </location>
</feature>
<evidence type="ECO:0000256" key="2">
    <source>
        <dbReference type="ARBA" id="ARBA00008417"/>
    </source>
</evidence>
<evidence type="ECO:0000256" key="6">
    <source>
        <dbReference type="ARBA" id="ARBA00022692"/>
    </source>
</evidence>
<feature type="transmembrane region" description="Helical" evidence="10">
    <location>
        <begin position="372"/>
        <end position="392"/>
    </location>
</feature>
<feature type="transmembrane region" description="Helical" evidence="10">
    <location>
        <begin position="430"/>
        <end position="450"/>
    </location>
</feature>
<dbReference type="GeneID" id="82156354"/>
<feature type="transmembrane region" description="Helical" evidence="10">
    <location>
        <begin position="283"/>
        <end position="305"/>
    </location>
</feature>
<keyword evidence="5" id="KW-1003">Cell membrane</keyword>
<keyword evidence="7 10" id="KW-1133">Transmembrane helix</keyword>
<comment type="subcellular location">
    <subcellularLocation>
        <location evidence="1">Cell membrane</location>
        <topology evidence="1">Multi-pass membrane protein</topology>
    </subcellularLocation>
</comment>
<feature type="transmembrane region" description="Helical" evidence="10">
    <location>
        <begin position="21"/>
        <end position="46"/>
    </location>
</feature>
<evidence type="ECO:0000256" key="4">
    <source>
        <dbReference type="ARBA" id="ARBA00022448"/>
    </source>
</evidence>
<keyword evidence="9" id="KW-0046">Antibiotic resistance</keyword>
<evidence type="ECO:0000256" key="7">
    <source>
        <dbReference type="ARBA" id="ARBA00022989"/>
    </source>
</evidence>
<feature type="transmembrane region" description="Helical" evidence="10">
    <location>
        <begin position="143"/>
        <end position="160"/>
    </location>
</feature>
<dbReference type="PANTHER" id="PTHR43823">
    <property type="entry name" value="SPORULATION PROTEIN YKVU"/>
    <property type="match status" value="1"/>
</dbReference>
<evidence type="ECO:0000256" key="1">
    <source>
        <dbReference type="ARBA" id="ARBA00004651"/>
    </source>
</evidence>
<dbReference type="InterPro" id="IPR051327">
    <property type="entry name" value="MATE_MepA_subfamily"/>
</dbReference>
<organism evidence="11 12">
    <name type="scientific">Xylanibacter rodentium</name>
    <dbReference type="NCBI Taxonomy" id="2736289"/>
    <lineage>
        <taxon>Bacteria</taxon>
        <taxon>Pseudomonadati</taxon>
        <taxon>Bacteroidota</taxon>
        <taxon>Bacteroidia</taxon>
        <taxon>Bacteroidales</taxon>
        <taxon>Prevotellaceae</taxon>
        <taxon>Xylanibacter</taxon>
    </lineage>
</organism>
<proteinExistence type="inferred from homology"/>
<feature type="transmembrane region" description="Helical" evidence="10">
    <location>
        <begin position="326"/>
        <end position="348"/>
    </location>
</feature>
<evidence type="ECO:0000256" key="5">
    <source>
        <dbReference type="ARBA" id="ARBA00022475"/>
    </source>
</evidence>
<feature type="transmembrane region" description="Helical" evidence="10">
    <location>
        <begin position="404"/>
        <end position="424"/>
    </location>
</feature>
<dbReference type="InterPro" id="IPR048279">
    <property type="entry name" value="MdtK-like"/>
</dbReference>
<feature type="transmembrane region" description="Helical" evidence="10">
    <location>
        <begin position="199"/>
        <end position="222"/>
    </location>
</feature>
<protein>
    <recommendedName>
        <fullName evidence="3">Multidrug export protein MepA</fullName>
    </recommendedName>
</protein>
<feature type="transmembrane region" description="Helical" evidence="10">
    <location>
        <begin position="99"/>
        <end position="123"/>
    </location>
</feature>
<sequence>MEENRNLGRDKLDFGNGKIGKLFRALFFPTLVAMIFTSALTVIDGIFVGHGVGADGLAAVNIVSPIYMVSTGIGLMFGIGASVIAGIRMSENKLKAARIIMTQAFVVGSIIMALVCAVCLLFSKKIVYLLGASPLLEANAIKYMLWMLPGILFLCVQYVGMMLIRLDGSPKYAMWIQVVVAVLNIGLDWYFVFPLQMGTMGAAMATSISCVVGGAMALIYFLKFHNKLYFYRLKLSTTSMLLTLRNTGYMMKIGFATLLTELAMSVMMLTGNHMFLAMLGESGVAAFAVVCYLFPVVFSIGNAVAQSAQPIISYNYGFHQIDRVRQALKMSLQTALISGFFITFFLMFGADKIAGLFLDSGDTAYTLAANGLPYFAVCAAFFAVNIAFIGYYQSIEKAVASTVYTLLRGVIFLVPCFLVLPRIIGVPGLWLAIPSAEMLTCGVIIIAYLVNRHRNDRLRLTN</sequence>
<keyword evidence="12" id="KW-1185">Reference proteome</keyword>
<evidence type="ECO:0000313" key="11">
    <source>
        <dbReference type="EMBL" id="NPE12941.1"/>
    </source>
</evidence>
<feature type="transmembrane region" description="Helical" evidence="10">
    <location>
        <begin position="249"/>
        <end position="271"/>
    </location>
</feature>
<dbReference type="CDD" id="cd13143">
    <property type="entry name" value="MATE_MepA_like"/>
    <property type="match status" value="1"/>
</dbReference>
<gene>
    <name evidence="11" type="ORF">HPS55_01100</name>
</gene>
<comment type="caution">
    <text evidence="11">The sequence shown here is derived from an EMBL/GenBank/DDBJ whole genome shotgun (WGS) entry which is preliminary data.</text>
</comment>
<name>A0ABX2AQW2_9BACT</name>